<accession>A0A8G1R3C3</accession>
<gene>
    <name evidence="2" type="ORF">BO85DRAFT_477165</name>
</gene>
<evidence type="ECO:0000313" key="2">
    <source>
        <dbReference type="EMBL" id="RAH58488.1"/>
    </source>
</evidence>
<dbReference type="RefSeq" id="XP_025516410.1">
    <property type="nucleotide sequence ID" value="XM_025662822.1"/>
</dbReference>
<protein>
    <submittedName>
        <fullName evidence="2">Uncharacterized protein</fullName>
    </submittedName>
</protein>
<dbReference type="Proteomes" id="UP000249526">
    <property type="component" value="Unassembled WGS sequence"/>
</dbReference>
<dbReference type="EMBL" id="KZ825060">
    <property type="protein sequence ID" value="RAH58488.1"/>
    <property type="molecule type" value="Genomic_DNA"/>
</dbReference>
<evidence type="ECO:0000256" key="1">
    <source>
        <dbReference type="SAM" id="MobiDB-lite"/>
    </source>
</evidence>
<evidence type="ECO:0000313" key="3">
    <source>
        <dbReference type="Proteomes" id="UP000249526"/>
    </source>
</evidence>
<reference evidence="2 3" key="1">
    <citation type="submission" date="2018-02" db="EMBL/GenBank/DDBJ databases">
        <title>The genomes of Aspergillus section Nigri reveals drivers in fungal speciation.</title>
        <authorList>
            <consortium name="DOE Joint Genome Institute"/>
            <person name="Vesth T.C."/>
            <person name="Nybo J."/>
            <person name="Theobald S."/>
            <person name="Brandl J."/>
            <person name="Frisvad J.C."/>
            <person name="Nielsen K.F."/>
            <person name="Lyhne E.K."/>
            <person name="Kogle M.E."/>
            <person name="Kuo A."/>
            <person name="Riley R."/>
            <person name="Clum A."/>
            <person name="Nolan M."/>
            <person name="Lipzen A."/>
            <person name="Salamov A."/>
            <person name="Henrissat B."/>
            <person name="Wiebenga A."/>
            <person name="De vries R.P."/>
            <person name="Grigoriev I.V."/>
            <person name="Mortensen U.H."/>
            <person name="Andersen M.R."/>
            <person name="Baker S.E."/>
        </authorList>
    </citation>
    <scope>NUCLEOTIDE SEQUENCE [LARGE SCALE GENOMIC DNA]</scope>
    <source>
        <strain evidence="2 3">CBS 112811</strain>
    </source>
</reference>
<dbReference type="AlphaFoldDB" id="A0A8G1R3C3"/>
<feature type="compositionally biased region" description="Low complexity" evidence="1">
    <location>
        <begin position="150"/>
        <end position="162"/>
    </location>
</feature>
<sequence length="197" mass="22043">MAGIELPPHLMRQATRTNSRIPPMARRSVSPFPTRMAALSRDKLQKEASTKNPDLRRCLAHHTLLNRSIEAAQQDVRRRMASFHLDEEDDDDFTTSYHSTPNEATAVPLIRVQITNAVRAMVKRRAADSQQNDQLNGLTRVSANADKAVNNNSSSSSSSSSSMKSLKRVPRVVFGRRRWPLYGAGPLQTGLVLYYTI</sequence>
<proteinExistence type="predicted"/>
<feature type="compositionally biased region" description="Polar residues" evidence="1">
    <location>
        <begin position="128"/>
        <end position="142"/>
    </location>
</feature>
<dbReference type="GeneID" id="37166224"/>
<name>A0A8G1R3C3_9EURO</name>
<feature type="region of interest" description="Disordered" evidence="1">
    <location>
        <begin position="125"/>
        <end position="163"/>
    </location>
</feature>
<feature type="region of interest" description="Disordered" evidence="1">
    <location>
        <begin position="15"/>
        <end position="34"/>
    </location>
</feature>
<keyword evidence="3" id="KW-1185">Reference proteome</keyword>
<organism evidence="2 3">
    <name type="scientific">Aspergillus piperis CBS 112811</name>
    <dbReference type="NCBI Taxonomy" id="1448313"/>
    <lineage>
        <taxon>Eukaryota</taxon>
        <taxon>Fungi</taxon>
        <taxon>Dikarya</taxon>
        <taxon>Ascomycota</taxon>
        <taxon>Pezizomycotina</taxon>
        <taxon>Eurotiomycetes</taxon>
        <taxon>Eurotiomycetidae</taxon>
        <taxon>Eurotiales</taxon>
        <taxon>Aspergillaceae</taxon>
        <taxon>Aspergillus</taxon>
        <taxon>Aspergillus subgen. Circumdati</taxon>
    </lineage>
</organism>